<dbReference type="SUPFAM" id="SSF55455">
    <property type="entry name" value="SRF-like"/>
    <property type="match status" value="1"/>
</dbReference>
<dbReference type="Proteomes" id="UP001237642">
    <property type="component" value="Unassembled WGS sequence"/>
</dbReference>
<evidence type="ECO:0000256" key="2">
    <source>
        <dbReference type="ARBA" id="ARBA00023015"/>
    </source>
</evidence>
<keyword evidence="2" id="KW-0805">Transcription regulation</keyword>
<evidence type="ECO:0000313" key="8">
    <source>
        <dbReference type="Proteomes" id="UP001237642"/>
    </source>
</evidence>
<sequence length="481" mass="55092">MGRAKSNMELIKKETLRNRTFQQKNNTLKKKIHELATLCDVKAALIVYGPRKDTLQDHPLEPEIWPQNSDHVRELINQYKGLSPEDRKTRTSLLSHFFNEKIKKAQQALTKQRNDNVKSKYPTWHSRLDSLKEDDLRKNVVSLDNVIGNAKAKLKQMKANNMHRANQMLLLQQQQQQQQLQQQQQQQQQQQVMLSKKRKMDSDAGNQAYKYPKIDQHQANSGPGWVPFPIHQQMRPFIDHNWNQPMVNFGNEYVRGTSNIVHNAPMPEAFCNYPTMAGTPGSISFMNNLGRAPPNYYGEGRQPIPQYVMGYRPMTEGSNFYQMPSNQYYEDRKFTDIDITAKDLNKKISEISKVLEASCAFAGLCLGFRKYQRGILMMLDVHGGGRGRAISFSVGLRGLMWCDVACFAFAAKHDSSAISFLEIEVHPPERFLILQGSSIFSARNSNQSISQVHPPERSVFFEGSPNFFSTNSDQSKSQPFP</sequence>
<dbReference type="GO" id="GO:0005634">
    <property type="term" value="C:nucleus"/>
    <property type="evidence" value="ECO:0007669"/>
    <property type="project" value="UniProtKB-SubCell"/>
</dbReference>
<evidence type="ECO:0000259" key="6">
    <source>
        <dbReference type="PROSITE" id="PS50066"/>
    </source>
</evidence>
<evidence type="ECO:0000256" key="5">
    <source>
        <dbReference type="ARBA" id="ARBA00023242"/>
    </source>
</evidence>
<dbReference type="CDD" id="cd00266">
    <property type="entry name" value="MADS_SRF_like"/>
    <property type="match status" value="1"/>
</dbReference>
<dbReference type="SMART" id="SM00432">
    <property type="entry name" value="MADS"/>
    <property type="match status" value="1"/>
</dbReference>
<dbReference type="GO" id="GO:0045944">
    <property type="term" value="P:positive regulation of transcription by RNA polymerase II"/>
    <property type="evidence" value="ECO:0007669"/>
    <property type="project" value="InterPro"/>
</dbReference>
<evidence type="ECO:0000256" key="3">
    <source>
        <dbReference type="ARBA" id="ARBA00023125"/>
    </source>
</evidence>
<dbReference type="PRINTS" id="PR00404">
    <property type="entry name" value="MADSDOMAIN"/>
</dbReference>
<dbReference type="EMBL" id="JAUIZM010000007">
    <property type="protein sequence ID" value="KAK1373267.1"/>
    <property type="molecule type" value="Genomic_DNA"/>
</dbReference>
<keyword evidence="5" id="KW-0539">Nucleus</keyword>
<organism evidence="7 8">
    <name type="scientific">Heracleum sosnowskyi</name>
    <dbReference type="NCBI Taxonomy" id="360622"/>
    <lineage>
        <taxon>Eukaryota</taxon>
        <taxon>Viridiplantae</taxon>
        <taxon>Streptophyta</taxon>
        <taxon>Embryophyta</taxon>
        <taxon>Tracheophyta</taxon>
        <taxon>Spermatophyta</taxon>
        <taxon>Magnoliopsida</taxon>
        <taxon>eudicotyledons</taxon>
        <taxon>Gunneridae</taxon>
        <taxon>Pentapetalae</taxon>
        <taxon>asterids</taxon>
        <taxon>campanulids</taxon>
        <taxon>Apiales</taxon>
        <taxon>Apiaceae</taxon>
        <taxon>Apioideae</taxon>
        <taxon>apioid superclade</taxon>
        <taxon>Tordylieae</taxon>
        <taxon>Tordyliinae</taxon>
        <taxon>Heracleum</taxon>
    </lineage>
</organism>
<evidence type="ECO:0000256" key="1">
    <source>
        <dbReference type="ARBA" id="ARBA00004123"/>
    </source>
</evidence>
<dbReference type="GO" id="GO:0000987">
    <property type="term" value="F:cis-regulatory region sequence-specific DNA binding"/>
    <property type="evidence" value="ECO:0007669"/>
    <property type="project" value="InterPro"/>
</dbReference>
<dbReference type="InterPro" id="IPR002100">
    <property type="entry name" value="TF_MADSbox"/>
</dbReference>
<keyword evidence="4" id="KW-0804">Transcription</keyword>
<protein>
    <recommendedName>
        <fullName evidence="6">MADS-box domain-containing protein</fullName>
    </recommendedName>
</protein>
<comment type="subcellular location">
    <subcellularLocation>
        <location evidence="1">Nucleus</location>
    </subcellularLocation>
</comment>
<reference evidence="7" key="2">
    <citation type="submission" date="2023-05" db="EMBL/GenBank/DDBJ databases">
        <authorList>
            <person name="Schelkunov M.I."/>
        </authorList>
    </citation>
    <scope>NUCLEOTIDE SEQUENCE</scope>
    <source>
        <strain evidence="7">Hsosn_3</strain>
        <tissue evidence="7">Leaf</tissue>
    </source>
</reference>
<name>A0AAD8HTP0_9APIA</name>
<comment type="caution">
    <text evidence="7">The sequence shown here is derived from an EMBL/GenBank/DDBJ whole genome shotgun (WGS) entry which is preliminary data.</text>
</comment>
<dbReference type="InterPro" id="IPR033897">
    <property type="entry name" value="SRF-like_MADS-box"/>
</dbReference>
<dbReference type="InterPro" id="IPR036879">
    <property type="entry name" value="TF_MADSbox_sf"/>
</dbReference>
<proteinExistence type="predicted"/>
<evidence type="ECO:0000256" key="4">
    <source>
        <dbReference type="ARBA" id="ARBA00023163"/>
    </source>
</evidence>
<gene>
    <name evidence="7" type="ORF">POM88_029460</name>
</gene>
<accession>A0AAD8HTP0</accession>
<dbReference type="GO" id="GO:0000981">
    <property type="term" value="F:DNA-binding transcription factor activity, RNA polymerase II-specific"/>
    <property type="evidence" value="ECO:0007669"/>
    <property type="project" value="InterPro"/>
</dbReference>
<keyword evidence="3" id="KW-0238">DNA-binding</keyword>
<evidence type="ECO:0000313" key="7">
    <source>
        <dbReference type="EMBL" id="KAK1373267.1"/>
    </source>
</evidence>
<dbReference type="GO" id="GO:0046983">
    <property type="term" value="F:protein dimerization activity"/>
    <property type="evidence" value="ECO:0007669"/>
    <property type="project" value="InterPro"/>
</dbReference>
<feature type="domain" description="MADS-box" evidence="6">
    <location>
        <begin position="1"/>
        <end position="51"/>
    </location>
</feature>
<dbReference type="Pfam" id="PF00319">
    <property type="entry name" value="SRF-TF"/>
    <property type="match status" value="1"/>
</dbReference>
<dbReference type="PROSITE" id="PS50066">
    <property type="entry name" value="MADS_BOX_2"/>
    <property type="match status" value="1"/>
</dbReference>
<dbReference type="Gene3D" id="3.40.1810.10">
    <property type="entry name" value="Transcription factor, MADS-box"/>
    <property type="match status" value="1"/>
</dbReference>
<keyword evidence="8" id="KW-1185">Reference proteome</keyword>
<dbReference type="AlphaFoldDB" id="A0AAD8HTP0"/>
<reference evidence="7" key="1">
    <citation type="submission" date="2023-02" db="EMBL/GenBank/DDBJ databases">
        <title>Genome of toxic invasive species Heracleum sosnowskyi carries increased number of genes despite the absence of recent whole-genome duplications.</title>
        <authorList>
            <person name="Schelkunov M."/>
            <person name="Shtratnikova V."/>
            <person name="Makarenko M."/>
            <person name="Klepikova A."/>
            <person name="Omelchenko D."/>
            <person name="Novikova G."/>
            <person name="Obukhova E."/>
            <person name="Bogdanov V."/>
            <person name="Penin A."/>
            <person name="Logacheva M."/>
        </authorList>
    </citation>
    <scope>NUCLEOTIDE SEQUENCE</scope>
    <source>
        <strain evidence="7">Hsosn_3</strain>
        <tissue evidence="7">Leaf</tissue>
    </source>
</reference>